<keyword evidence="3" id="KW-1185">Reference proteome</keyword>
<protein>
    <submittedName>
        <fullName evidence="2">Uncharacterized protein</fullName>
    </submittedName>
</protein>
<dbReference type="EMBL" id="CAXIEN010000248">
    <property type="protein sequence ID" value="CAL1289396.1"/>
    <property type="molecule type" value="Genomic_DNA"/>
</dbReference>
<feature type="region of interest" description="Disordered" evidence="1">
    <location>
        <begin position="100"/>
        <end position="151"/>
    </location>
</feature>
<comment type="caution">
    <text evidence="2">The sequence shown here is derived from an EMBL/GenBank/DDBJ whole genome shotgun (WGS) entry which is preliminary data.</text>
</comment>
<dbReference type="Proteomes" id="UP001497382">
    <property type="component" value="Unassembled WGS sequence"/>
</dbReference>
<sequence length="151" mass="17551">MAGLLWLDRKLFCDPSDAENGNQSREGKFLLRKEISNVFKRKENENWPNDLFKADINKTYLENFRNSKTRIPLHPSQKPNKFPGLHDIFPLLKNNLQLESTTRDNSPKQLISAPEQSTPDQVYLRPVTRSRSKQIQRVAVSRNEGEMSRIS</sequence>
<organism evidence="2 3">
    <name type="scientific">Larinioides sclopetarius</name>
    <dbReference type="NCBI Taxonomy" id="280406"/>
    <lineage>
        <taxon>Eukaryota</taxon>
        <taxon>Metazoa</taxon>
        <taxon>Ecdysozoa</taxon>
        <taxon>Arthropoda</taxon>
        <taxon>Chelicerata</taxon>
        <taxon>Arachnida</taxon>
        <taxon>Araneae</taxon>
        <taxon>Araneomorphae</taxon>
        <taxon>Entelegynae</taxon>
        <taxon>Araneoidea</taxon>
        <taxon>Araneidae</taxon>
        <taxon>Larinioides</taxon>
    </lineage>
</organism>
<accession>A0AAV2AZE5</accession>
<evidence type="ECO:0000313" key="3">
    <source>
        <dbReference type="Proteomes" id="UP001497382"/>
    </source>
</evidence>
<feature type="compositionally biased region" description="Polar residues" evidence="1">
    <location>
        <begin position="107"/>
        <end position="120"/>
    </location>
</feature>
<evidence type="ECO:0000256" key="1">
    <source>
        <dbReference type="SAM" id="MobiDB-lite"/>
    </source>
</evidence>
<reference evidence="2 3" key="1">
    <citation type="submission" date="2024-04" db="EMBL/GenBank/DDBJ databases">
        <authorList>
            <person name="Rising A."/>
            <person name="Reimegard J."/>
            <person name="Sonavane S."/>
            <person name="Akerstrom W."/>
            <person name="Nylinder S."/>
            <person name="Hedman E."/>
            <person name="Kallberg Y."/>
        </authorList>
    </citation>
    <scope>NUCLEOTIDE SEQUENCE [LARGE SCALE GENOMIC DNA]</scope>
</reference>
<proteinExistence type="predicted"/>
<evidence type="ECO:0000313" key="2">
    <source>
        <dbReference type="EMBL" id="CAL1289396.1"/>
    </source>
</evidence>
<gene>
    <name evidence="2" type="ORF">LARSCL_LOCUS15911</name>
</gene>
<name>A0AAV2AZE5_9ARAC</name>
<dbReference type="AlphaFoldDB" id="A0AAV2AZE5"/>